<dbReference type="RefSeq" id="WP_090311287.1">
    <property type="nucleotide sequence ID" value="NZ_FNZE01000009.1"/>
</dbReference>
<feature type="signal peptide" evidence="2">
    <location>
        <begin position="1"/>
        <end position="24"/>
    </location>
</feature>
<feature type="chain" id="PRO_5017364590" description="Heme utilization protein" evidence="2">
    <location>
        <begin position="25"/>
        <end position="450"/>
    </location>
</feature>
<protein>
    <recommendedName>
        <fullName evidence="5">Heme utilization protein</fullName>
    </recommendedName>
</protein>
<gene>
    <name evidence="3" type="ORF">SAMN05216201_10937</name>
</gene>
<proteinExistence type="predicted"/>
<feature type="region of interest" description="Disordered" evidence="1">
    <location>
        <begin position="339"/>
        <end position="383"/>
    </location>
</feature>
<sequence>MKASMTLKPLVFAMAAAMAMAAQANQYHGRHHHDRNPLLDRSAGDATAYAGRDQYIGNATVTNQGTENSATIEDSLSSSGNIGANVAAGDMNQQANNVAVATADEQFVFGSAEADASIDQWSDARAYNMGGGSAAMMDGSGNDASGNIGVNVASGSLNQQQNALAIATARGWDADADATGEQWLEGNVENKAASYTVEKTFAVTKDWDNSYSREESSDESHSWDASWQAQSAKSATASASLSASYDSSSSSDRTYSASVDASMEANRSRSASAEWDRSLTVDASIDGELEIERERRRGEVEFEIEGELTVDVDASASGSMSQESSASADFTKSVDAESSYTANDSHSVDKSFEAEYSKTHEASASASAEKNETHEANSSIEEVGSHSLAASVTFTKSVTFANPVVNSATLSNSLNDVDGNIGVNMAAGSGNQQLNTLAIAVGCDACNTGN</sequence>
<evidence type="ECO:0008006" key="5">
    <source>
        <dbReference type="Google" id="ProtNLM"/>
    </source>
</evidence>
<name>A0A1H6YWJ1_9PSED</name>
<evidence type="ECO:0000313" key="4">
    <source>
        <dbReference type="Proteomes" id="UP000242930"/>
    </source>
</evidence>
<reference evidence="4" key="1">
    <citation type="submission" date="2016-10" db="EMBL/GenBank/DDBJ databases">
        <authorList>
            <person name="Varghese N."/>
            <person name="Submissions S."/>
        </authorList>
    </citation>
    <scope>NUCLEOTIDE SEQUENCE [LARGE SCALE GENOMIC DNA]</scope>
    <source>
        <strain evidence="4">LMG 25967</strain>
    </source>
</reference>
<dbReference type="STRING" id="915471.SAMN05216201_10937"/>
<evidence type="ECO:0000256" key="1">
    <source>
        <dbReference type="SAM" id="MobiDB-lite"/>
    </source>
</evidence>
<keyword evidence="4" id="KW-1185">Reference proteome</keyword>
<dbReference type="Proteomes" id="UP000242930">
    <property type="component" value="Unassembled WGS sequence"/>
</dbReference>
<dbReference type="EMBL" id="FNZE01000009">
    <property type="protein sequence ID" value="SEJ45629.1"/>
    <property type="molecule type" value="Genomic_DNA"/>
</dbReference>
<keyword evidence="2" id="KW-0732">Signal</keyword>
<organism evidence="3 4">
    <name type="scientific">Pseudomonas linyingensis</name>
    <dbReference type="NCBI Taxonomy" id="915471"/>
    <lineage>
        <taxon>Bacteria</taxon>
        <taxon>Pseudomonadati</taxon>
        <taxon>Pseudomonadota</taxon>
        <taxon>Gammaproteobacteria</taxon>
        <taxon>Pseudomonadales</taxon>
        <taxon>Pseudomonadaceae</taxon>
        <taxon>Pseudomonas</taxon>
    </lineage>
</organism>
<feature type="compositionally biased region" description="Basic and acidic residues" evidence="1">
    <location>
        <begin position="346"/>
        <end position="361"/>
    </location>
</feature>
<evidence type="ECO:0000256" key="2">
    <source>
        <dbReference type="SAM" id="SignalP"/>
    </source>
</evidence>
<evidence type="ECO:0000313" key="3">
    <source>
        <dbReference type="EMBL" id="SEJ45629.1"/>
    </source>
</evidence>
<accession>A0A1H6YWJ1</accession>
<dbReference type="OrthoDB" id="7024182at2"/>
<dbReference type="AlphaFoldDB" id="A0A1H6YWJ1"/>